<feature type="domain" description="JmjC" evidence="3">
    <location>
        <begin position="341"/>
        <end position="507"/>
    </location>
</feature>
<evidence type="ECO:0008006" key="6">
    <source>
        <dbReference type="Google" id="ProtNLM"/>
    </source>
</evidence>
<dbReference type="PROSITE" id="PS51184">
    <property type="entry name" value="JMJC"/>
    <property type="match status" value="1"/>
</dbReference>
<feature type="compositionally biased region" description="Polar residues" evidence="1">
    <location>
        <begin position="705"/>
        <end position="717"/>
    </location>
</feature>
<dbReference type="SUPFAM" id="SSF51197">
    <property type="entry name" value="Clavaminate synthase-like"/>
    <property type="match status" value="1"/>
</dbReference>
<dbReference type="EMBL" id="JARPOI010000007">
    <property type="protein sequence ID" value="KAJ9176453.1"/>
    <property type="molecule type" value="Genomic_DNA"/>
</dbReference>
<dbReference type="InterPro" id="IPR003347">
    <property type="entry name" value="JmjC_dom"/>
</dbReference>
<gene>
    <name evidence="4" type="ORF">P3X46_011762</name>
</gene>
<name>A0ABQ9MC16_HEVBR</name>
<protein>
    <recommendedName>
        <fullName evidence="6">JmjC domain-containing protein</fullName>
    </recommendedName>
</protein>
<sequence>MGIKRTRIGLQNENGDKLPVPPGFASLTSFKLRKVESSEPTTNSMASASASKGNAIQMDNAIDVKSLRRSFCCRPWILDNQNNHKQEESDPEQVVMDHPSRRCLPKGVARGCPHCSNCLKVIARWRPEDAIKDVLEEAPVFHPTEEEFKDTLKYIASIRPRVEAYGICRIVPPPSWHPPCLIKEKNIWGKSTFVAQSQRIDGLQNQYGQGQMARTCENGSCKSSFKMDLDDPDGVGSSDIEGSESETGPEFTLETFKKYADNFKSQYFCARSKVVVSEVDPTLHQESWEPSLDNIEGEYRRIIDNPTEEIEVLYGGDLDSGVFGSGFPTKSIFTKISDCDEYLNSGWNLNNTPRLPRSLLSSESFNTSGLLVPQIRIGMCFSKFCWKVEEHHLYSLCYMHLGAPKIWYGIPGRYNVKFKALLKKQLPDMLAEQPKLRDRLADKLYPSTLKSEDIPVYRCIQYPGEFVLVLPGAYYSGFDCGFNCVEAVNVAPLEWLPYGQNVVELYCEQGRKTSISHDKLLLGAVREAVRAQWEISLLKKNTTDNLRWKDACGNDGILAKALKSRIKLEGNRRNYLCNSLQSQRMDKNFDATSKRECSICFYDLHLSAVRCQCSADRYSCLNHSKQLCSCAWSEKIFLFRYEISELNTLVEALEGKLIAVYRCAREIFKISLYCTISEDSSQATRGIGGLDSHIKESREREPKSQQHTATSRSTVSSIREELKTRLLQSRSLNVQKPKQNTTASAFVTSAAANDSFLTSTSGSTSVSSSSESGTFSNCK</sequence>
<feature type="region of interest" description="Disordered" evidence="1">
    <location>
        <begin position="1"/>
        <end position="22"/>
    </location>
</feature>
<dbReference type="PANTHER" id="PTHR10694">
    <property type="entry name" value="LYSINE-SPECIFIC DEMETHYLASE"/>
    <property type="match status" value="1"/>
</dbReference>
<accession>A0ABQ9MC16</accession>
<feature type="region of interest" description="Disordered" evidence="1">
    <location>
        <begin position="695"/>
        <end position="717"/>
    </location>
</feature>
<feature type="region of interest" description="Disordered" evidence="1">
    <location>
        <begin position="757"/>
        <end position="779"/>
    </location>
</feature>
<evidence type="ECO:0000259" key="2">
    <source>
        <dbReference type="PROSITE" id="PS51183"/>
    </source>
</evidence>
<feature type="domain" description="JmjN" evidence="2">
    <location>
        <begin position="138"/>
        <end position="179"/>
    </location>
</feature>
<evidence type="ECO:0000259" key="3">
    <source>
        <dbReference type="PROSITE" id="PS51184"/>
    </source>
</evidence>
<comment type="caution">
    <text evidence="4">The sequence shown here is derived from an EMBL/GenBank/DDBJ whole genome shotgun (WGS) entry which is preliminary data.</text>
</comment>
<dbReference type="PROSITE" id="PS51183">
    <property type="entry name" value="JMJN"/>
    <property type="match status" value="1"/>
</dbReference>
<keyword evidence="5" id="KW-1185">Reference proteome</keyword>
<reference evidence="4" key="1">
    <citation type="journal article" date="2023" name="Plant Biotechnol. J.">
        <title>Chromosome-level wild Hevea brasiliensis genome provides new tools for genomic-assisted breeding and valuable loci to elevate rubber yield.</title>
        <authorList>
            <person name="Cheng H."/>
            <person name="Song X."/>
            <person name="Hu Y."/>
            <person name="Wu T."/>
            <person name="Yang Q."/>
            <person name="An Z."/>
            <person name="Feng S."/>
            <person name="Deng Z."/>
            <person name="Wu W."/>
            <person name="Zeng X."/>
            <person name="Tu M."/>
            <person name="Wang X."/>
            <person name="Huang H."/>
        </authorList>
    </citation>
    <scope>NUCLEOTIDE SEQUENCE</scope>
    <source>
        <strain evidence="4">MT/VB/25A 57/8</strain>
    </source>
</reference>
<dbReference type="Pfam" id="PF02373">
    <property type="entry name" value="JmjC"/>
    <property type="match status" value="1"/>
</dbReference>
<feature type="compositionally biased region" description="Basic and acidic residues" evidence="1">
    <location>
        <begin position="695"/>
        <end position="704"/>
    </location>
</feature>
<evidence type="ECO:0000313" key="5">
    <source>
        <dbReference type="Proteomes" id="UP001174677"/>
    </source>
</evidence>
<dbReference type="SMART" id="SM00558">
    <property type="entry name" value="JmjC"/>
    <property type="match status" value="1"/>
</dbReference>
<dbReference type="SMART" id="SM00545">
    <property type="entry name" value="JmjN"/>
    <property type="match status" value="1"/>
</dbReference>
<dbReference type="Gene3D" id="2.60.120.650">
    <property type="entry name" value="Cupin"/>
    <property type="match status" value="1"/>
</dbReference>
<dbReference type="InterPro" id="IPR003349">
    <property type="entry name" value="JmjN"/>
</dbReference>
<proteinExistence type="predicted"/>
<evidence type="ECO:0000256" key="1">
    <source>
        <dbReference type="SAM" id="MobiDB-lite"/>
    </source>
</evidence>
<organism evidence="4 5">
    <name type="scientific">Hevea brasiliensis</name>
    <name type="common">Para rubber tree</name>
    <name type="synonym">Siphonia brasiliensis</name>
    <dbReference type="NCBI Taxonomy" id="3981"/>
    <lineage>
        <taxon>Eukaryota</taxon>
        <taxon>Viridiplantae</taxon>
        <taxon>Streptophyta</taxon>
        <taxon>Embryophyta</taxon>
        <taxon>Tracheophyta</taxon>
        <taxon>Spermatophyta</taxon>
        <taxon>Magnoliopsida</taxon>
        <taxon>eudicotyledons</taxon>
        <taxon>Gunneridae</taxon>
        <taxon>Pentapetalae</taxon>
        <taxon>rosids</taxon>
        <taxon>fabids</taxon>
        <taxon>Malpighiales</taxon>
        <taxon>Euphorbiaceae</taxon>
        <taxon>Crotonoideae</taxon>
        <taxon>Micrandreae</taxon>
        <taxon>Hevea</taxon>
    </lineage>
</organism>
<dbReference type="Pfam" id="PF02928">
    <property type="entry name" value="zf-C5HC2"/>
    <property type="match status" value="1"/>
</dbReference>
<dbReference type="Proteomes" id="UP001174677">
    <property type="component" value="Chromosome 7"/>
</dbReference>
<dbReference type="InterPro" id="IPR004198">
    <property type="entry name" value="Znf_C5HC2"/>
</dbReference>
<dbReference type="PANTHER" id="PTHR10694:SF54">
    <property type="entry name" value="INACTIVE LYSINE-SPECIFIC DEMETHYLASE JMJ19-RELATED"/>
    <property type="match status" value="1"/>
</dbReference>
<evidence type="ECO:0000313" key="4">
    <source>
        <dbReference type="EMBL" id="KAJ9176453.1"/>
    </source>
</evidence>
<dbReference type="Pfam" id="PF02375">
    <property type="entry name" value="JmjN"/>
    <property type="match status" value="1"/>
</dbReference>